<evidence type="ECO:0000313" key="6">
    <source>
        <dbReference type="EMBL" id="SER20713.1"/>
    </source>
</evidence>
<dbReference type="RefSeq" id="WP_089746969.1">
    <property type="nucleotide sequence ID" value="NZ_FOGF01000025.1"/>
</dbReference>
<comment type="subcellular location">
    <subcellularLocation>
        <location evidence="1">Cytoplasm</location>
        <location evidence="1">Nucleoid</location>
    </subcellularLocation>
</comment>
<protein>
    <submittedName>
        <fullName evidence="6">Chromosome partitioning protein, ParB family</fullName>
    </submittedName>
</protein>
<dbReference type="GO" id="GO:0007059">
    <property type="term" value="P:chromosome segregation"/>
    <property type="evidence" value="ECO:0007669"/>
    <property type="project" value="UniProtKB-KW"/>
</dbReference>
<dbReference type="OrthoDB" id="9802051at2"/>
<dbReference type="FunFam" id="3.90.1530.30:FF:000001">
    <property type="entry name" value="Chromosome partitioning protein ParB"/>
    <property type="match status" value="1"/>
</dbReference>
<dbReference type="SMART" id="SM00470">
    <property type="entry name" value="ParB"/>
    <property type="match status" value="1"/>
</dbReference>
<organism evidence="6 7">
    <name type="scientific">Granulicatella balaenopterae</name>
    <dbReference type="NCBI Taxonomy" id="137733"/>
    <lineage>
        <taxon>Bacteria</taxon>
        <taxon>Bacillati</taxon>
        <taxon>Bacillota</taxon>
        <taxon>Bacilli</taxon>
        <taxon>Lactobacillales</taxon>
        <taxon>Carnobacteriaceae</taxon>
        <taxon>Granulicatella</taxon>
    </lineage>
</organism>
<dbReference type="Pfam" id="PF17762">
    <property type="entry name" value="HTH_ParB"/>
    <property type="match status" value="1"/>
</dbReference>
<dbReference type="Gene3D" id="1.10.10.2830">
    <property type="match status" value="1"/>
</dbReference>
<keyword evidence="7" id="KW-1185">Reference proteome</keyword>
<dbReference type="InterPro" id="IPR041468">
    <property type="entry name" value="HTH_ParB/Spo0J"/>
</dbReference>
<reference evidence="6 7" key="1">
    <citation type="submission" date="2016-10" db="EMBL/GenBank/DDBJ databases">
        <authorList>
            <person name="de Groot N.N."/>
        </authorList>
    </citation>
    <scope>NUCLEOTIDE SEQUENCE [LARGE SCALE GENOMIC DNA]</scope>
    <source>
        <strain evidence="6 7">DSM 15827</strain>
    </source>
</reference>
<dbReference type="Proteomes" id="UP000198556">
    <property type="component" value="Unassembled WGS sequence"/>
</dbReference>
<dbReference type="PANTHER" id="PTHR33375">
    <property type="entry name" value="CHROMOSOME-PARTITIONING PROTEIN PARB-RELATED"/>
    <property type="match status" value="1"/>
</dbReference>
<feature type="domain" description="ParB-like N-terminal" evidence="5">
    <location>
        <begin position="41"/>
        <end position="131"/>
    </location>
</feature>
<dbReference type="SUPFAM" id="SSF109709">
    <property type="entry name" value="KorB DNA-binding domain-like"/>
    <property type="match status" value="1"/>
</dbReference>
<dbReference type="GO" id="GO:0045881">
    <property type="term" value="P:positive regulation of sporulation resulting in formation of a cellular spore"/>
    <property type="evidence" value="ECO:0007669"/>
    <property type="project" value="TreeGrafter"/>
</dbReference>
<dbReference type="EMBL" id="FOGF01000025">
    <property type="protein sequence ID" value="SER20713.1"/>
    <property type="molecule type" value="Genomic_DNA"/>
</dbReference>
<dbReference type="PANTHER" id="PTHR33375:SF1">
    <property type="entry name" value="CHROMOSOME-PARTITIONING PROTEIN PARB-RELATED"/>
    <property type="match status" value="1"/>
</dbReference>
<dbReference type="STRING" id="137733.SAMN05421767_12532"/>
<dbReference type="NCBIfam" id="TIGR00180">
    <property type="entry name" value="parB_part"/>
    <property type="match status" value="1"/>
</dbReference>
<name>A0A1H9MC47_9LACT</name>
<gene>
    <name evidence="6" type="ORF">SAMN05421767_12532</name>
</gene>
<keyword evidence="4" id="KW-0238">DNA-binding</keyword>
<proteinExistence type="inferred from homology"/>
<evidence type="ECO:0000256" key="2">
    <source>
        <dbReference type="ARBA" id="ARBA00006295"/>
    </source>
</evidence>
<accession>A0A1H9MC47</accession>
<dbReference type="GO" id="GO:0009295">
    <property type="term" value="C:nucleoid"/>
    <property type="evidence" value="ECO:0007669"/>
    <property type="project" value="UniProtKB-SubCell"/>
</dbReference>
<dbReference type="InterPro" id="IPR004437">
    <property type="entry name" value="ParB/RepB/Spo0J"/>
</dbReference>
<dbReference type="AlphaFoldDB" id="A0A1H9MC47"/>
<keyword evidence="3" id="KW-0159">Chromosome partition</keyword>
<dbReference type="FunFam" id="1.10.10.2830:FF:000001">
    <property type="entry name" value="Chromosome partitioning protein ParB"/>
    <property type="match status" value="1"/>
</dbReference>
<dbReference type="InterPro" id="IPR036086">
    <property type="entry name" value="ParB/Sulfiredoxin_sf"/>
</dbReference>
<dbReference type="Pfam" id="PF02195">
    <property type="entry name" value="ParB_N"/>
    <property type="match status" value="1"/>
</dbReference>
<evidence type="ECO:0000256" key="1">
    <source>
        <dbReference type="ARBA" id="ARBA00004453"/>
    </source>
</evidence>
<evidence type="ECO:0000256" key="3">
    <source>
        <dbReference type="ARBA" id="ARBA00022829"/>
    </source>
</evidence>
<sequence>MAKNQKGLGRGIEALFNTTFKDFDCVEKEVEQFDRDKESIIEISVDDIRPNPYQPRKQFDDKSLKELAESIAVNGVFQPIIVRKSKIKGYELVAGERRLRASKLAKKITIPCIIRDYSEEIMIQIAVIENLQRENLRPIDEALAYRMMMDTLSLNQEQVATRLGKSRPYIANYLRLLSLPKEVQDLLQEGQLTVGHARTLLGLKNIDYIREIAHKCITESMTVRQLEEVVQNINEPNVTSKKTNKKQVIKPPYIVESEDRLMDKFGTPVQITPKGDKGKIEIEYLSQNDLTRILDVLEIKFDDDL</sequence>
<dbReference type="Gene3D" id="3.90.1530.30">
    <property type="match status" value="1"/>
</dbReference>
<comment type="similarity">
    <text evidence="2">Belongs to the ParB family.</text>
</comment>
<dbReference type="InterPro" id="IPR003115">
    <property type="entry name" value="ParB_N"/>
</dbReference>
<dbReference type="GO" id="GO:0003677">
    <property type="term" value="F:DNA binding"/>
    <property type="evidence" value="ECO:0007669"/>
    <property type="project" value="UniProtKB-KW"/>
</dbReference>
<dbReference type="CDD" id="cd16393">
    <property type="entry name" value="SPO0J_N"/>
    <property type="match status" value="1"/>
</dbReference>
<dbReference type="InterPro" id="IPR050336">
    <property type="entry name" value="Chromosome_partition/occlusion"/>
</dbReference>
<evidence type="ECO:0000313" key="7">
    <source>
        <dbReference type="Proteomes" id="UP000198556"/>
    </source>
</evidence>
<dbReference type="GO" id="GO:0005694">
    <property type="term" value="C:chromosome"/>
    <property type="evidence" value="ECO:0007669"/>
    <property type="project" value="TreeGrafter"/>
</dbReference>
<evidence type="ECO:0000256" key="4">
    <source>
        <dbReference type="ARBA" id="ARBA00023125"/>
    </source>
</evidence>
<dbReference type="SUPFAM" id="SSF110849">
    <property type="entry name" value="ParB/Sulfiredoxin"/>
    <property type="match status" value="1"/>
</dbReference>
<dbReference type="InterPro" id="IPR057240">
    <property type="entry name" value="ParB_dimer_C"/>
</dbReference>
<evidence type="ECO:0000259" key="5">
    <source>
        <dbReference type="SMART" id="SM00470"/>
    </source>
</evidence>
<dbReference type="Pfam" id="PF23552">
    <property type="entry name" value="ParB_C"/>
    <property type="match status" value="1"/>
</dbReference>